<gene>
    <name evidence="1" type="ORF">N47_P17090</name>
</gene>
<reference evidence="1" key="1">
    <citation type="journal article" date="2011" name="Environ. Microbiol.">
        <title>Genomic insights into the metabolic potential of the polycyclic aromatic hydrocarbon degrading sulfate-reducing Deltaproteobacterium N47.</title>
        <authorList>
            <person name="Bergmann F."/>
            <person name="Selesi D."/>
            <person name="Weinmaier T."/>
            <person name="Tischler P."/>
            <person name="Rattei T."/>
            <person name="Meckenstock R.U."/>
        </authorList>
    </citation>
    <scope>NUCLEOTIDE SEQUENCE</scope>
</reference>
<evidence type="ECO:0000313" key="1">
    <source>
        <dbReference type="EMBL" id="CBX29004.1"/>
    </source>
</evidence>
<accession>E1YEL0</accession>
<organism evidence="1">
    <name type="scientific">uncultured Desulfobacterium sp</name>
    <dbReference type="NCBI Taxonomy" id="201089"/>
    <lineage>
        <taxon>Bacteria</taxon>
        <taxon>Pseudomonadati</taxon>
        <taxon>Thermodesulfobacteriota</taxon>
        <taxon>Desulfobacteria</taxon>
        <taxon>Desulfobacterales</taxon>
        <taxon>Desulfobacteriaceae</taxon>
        <taxon>Desulfobacterium</taxon>
        <taxon>environmental samples</taxon>
    </lineage>
</organism>
<name>E1YEL0_9BACT</name>
<protein>
    <submittedName>
        <fullName evidence="1">Uncharacterized protein</fullName>
    </submittedName>
</protein>
<proteinExistence type="predicted"/>
<dbReference type="EMBL" id="FR695871">
    <property type="protein sequence ID" value="CBX29004.1"/>
    <property type="molecule type" value="Genomic_DNA"/>
</dbReference>
<sequence length="180" mass="19290">MISEFQNGLAELLNERLQTPFKGNVAVSDGSAINPSNKPVISIGVISVKPGEADMGNKRPRIVPGNDDPRAVLYLSCMVSLLCYPSNLGGRSQCLQAVESVLYILNAYEVKNGSALPQNADPGYLIQNLVPKEASLPLLSDTNREYGEIRIGALGWFWPVGAPGITGEPIQKIPITATID</sequence>
<dbReference type="AlphaFoldDB" id="E1YEL0"/>